<dbReference type="InterPro" id="IPR005269">
    <property type="entry name" value="LOG"/>
</dbReference>
<gene>
    <name evidence="3" type="ORF">SAMN05421743_102207</name>
</gene>
<evidence type="ECO:0000256" key="1">
    <source>
        <dbReference type="ARBA" id="ARBA00006763"/>
    </source>
</evidence>
<dbReference type="Pfam" id="PF03641">
    <property type="entry name" value="Lysine_decarbox"/>
    <property type="match status" value="1"/>
</dbReference>
<name>A0A1H3XN84_9BACI</name>
<dbReference type="Proteomes" id="UP000198584">
    <property type="component" value="Unassembled WGS sequence"/>
</dbReference>
<dbReference type="Gene3D" id="3.40.50.450">
    <property type="match status" value="1"/>
</dbReference>
<dbReference type="PANTHER" id="PTHR31223:SF70">
    <property type="entry name" value="LOG FAMILY PROTEIN YJL055W"/>
    <property type="match status" value="1"/>
</dbReference>
<evidence type="ECO:0000256" key="2">
    <source>
        <dbReference type="RuleBase" id="RU363015"/>
    </source>
</evidence>
<dbReference type="InterPro" id="IPR031100">
    <property type="entry name" value="LOG_fam"/>
</dbReference>
<dbReference type="AlphaFoldDB" id="A0A1H3XN84"/>
<dbReference type="SUPFAM" id="SSF102405">
    <property type="entry name" value="MCP/YpsA-like"/>
    <property type="match status" value="1"/>
</dbReference>
<accession>A0A1H3XN84</accession>
<dbReference type="GO" id="GO:0016799">
    <property type="term" value="F:hydrolase activity, hydrolyzing N-glycosyl compounds"/>
    <property type="evidence" value="ECO:0007669"/>
    <property type="project" value="TreeGrafter"/>
</dbReference>
<sequence>MDKIAVFCGASMGASEVYAEGAKALGKELARKNITLVYGGASVGMMGTIADTVLEAGGQAIGVMPDFLDQKEHTHQHLSKLIVVDSMHERKAKMAELADGFIVMPGGAGTMEEFFEIFTWAQLGLHRKPFGLFNVNQYYEPLVALFNHMSREHFLAEKHRTMALVDSDPTGLIHQLQNYDAPSGTRTYISEDQT</sequence>
<dbReference type="PANTHER" id="PTHR31223">
    <property type="entry name" value="LOG FAMILY PROTEIN YJL055W"/>
    <property type="match status" value="1"/>
</dbReference>
<organism evidence="3 4">
    <name type="scientific">Thalassobacillus cyri</name>
    <dbReference type="NCBI Taxonomy" id="571932"/>
    <lineage>
        <taxon>Bacteria</taxon>
        <taxon>Bacillati</taxon>
        <taxon>Bacillota</taxon>
        <taxon>Bacilli</taxon>
        <taxon>Bacillales</taxon>
        <taxon>Bacillaceae</taxon>
        <taxon>Thalassobacillus</taxon>
    </lineage>
</organism>
<dbReference type="EC" id="3.2.2.n1" evidence="2"/>
<comment type="similarity">
    <text evidence="1 2">Belongs to the LOG family.</text>
</comment>
<evidence type="ECO:0000313" key="3">
    <source>
        <dbReference type="EMBL" id="SEA00905.1"/>
    </source>
</evidence>
<evidence type="ECO:0000313" key="4">
    <source>
        <dbReference type="Proteomes" id="UP000198584"/>
    </source>
</evidence>
<dbReference type="STRING" id="571932.SAMN05421743_102207"/>
<dbReference type="GO" id="GO:0009691">
    <property type="term" value="P:cytokinin biosynthetic process"/>
    <property type="evidence" value="ECO:0007669"/>
    <property type="project" value="UniProtKB-UniRule"/>
</dbReference>
<keyword evidence="4" id="KW-1185">Reference proteome</keyword>
<dbReference type="OrthoDB" id="9801098at2"/>
<keyword evidence="2" id="KW-0378">Hydrolase</keyword>
<dbReference type="RefSeq" id="WP_093042357.1">
    <property type="nucleotide sequence ID" value="NZ_FNQR01000002.1"/>
</dbReference>
<dbReference type="GO" id="GO:0005829">
    <property type="term" value="C:cytosol"/>
    <property type="evidence" value="ECO:0007669"/>
    <property type="project" value="TreeGrafter"/>
</dbReference>
<dbReference type="NCBIfam" id="TIGR00730">
    <property type="entry name" value="Rossman fold protein, TIGR00730 family"/>
    <property type="match status" value="1"/>
</dbReference>
<dbReference type="EMBL" id="FNQR01000002">
    <property type="protein sequence ID" value="SEA00905.1"/>
    <property type="molecule type" value="Genomic_DNA"/>
</dbReference>
<proteinExistence type="inferred from homology"/>
<protein>
    <recommendedName>
        <fullName evidence="2">Cytokinin riboside 5'-monophosphate phosphoribohydrolase</fullName>
        <ecNumber evidence="2">3.2.2.n1</ecNumber>
    </recommendedName>
</protein>
<keyword evidence="2" id="KW-0203">Cytokinin biosynthesis</keyword>
<reference evidence="3 4" key="1">
    <citation type="submission" date="2016-10" db="EMBL/GenBank/DDBJ databases">
        <authorList>
            <person name="de Groot N.N."/>
        </authorList>
    </citation>
    <scope>NUCLEOTIDE SEQUENCE [LARGE SCALE GENOMIC DNA]</scope>
    <source>
        <strain evidence="3 4">CCM7597</strain>
    </source>
</reference>